<dbReference type="InterPro" id="IPR055781">
    <property type="entry name" value="DUF7357"/>
</dbReference>
<keyword evidence="4" id="KW-1185">Reference proteome</keyword>
<evidence type="ECO:0000313" key="4">
    <source>
        <dbReference type="Proteomes" id="UP000076837"/>
    </source>
</evidence>
<feature type="region of interest" description="Disordered" evidence="1">
    <location>
        <begin position="166"/>
        <end position="485"/>
    </location>
</feature>
<evidence type="ECO:0000259" key="2">
    <source>
        <dbReference type="Pfam" id="PF24054"/>
    </source>
</evidence>
<organism evidence="3 4">
    <name type="scientific">Didymella rabiei</name>
    <name type="common">Chickpea ascochyta blight fungus</name>
    <name type="synonym">Mycosphaerella rabiei</name>
    <dbReference type="NCBI Taxonomy" id="5454"/>
    <lineage>
        <taxon>Eukaryota</taxon>
        <taxon>Fungi</taxon>
        <taxon>Dikarya</taxon>
        <taxon>Ascomycota</taxon>
        <taxon>Pezizomycotina</taxon>
        <taxon>Dothideomycetes</taxon>
        <taxon>Pleosporomycetidae</taxon>
        <taxon>Pleosporales</taxon>
        <taxon>Pleosporineae</taxon>
        <taxon>Didymellaceae</taxon>
        <taxon>Ascochyta</taxon>
    </lineage>
</organism>
<feature type="compositionally biased region" description="Basic and acidic residues" evidence="1">
    <location>
        <begin position="174"/>
        <end position="183"/>
    </location>
</feature>
<dbReference type="Proteomes" id="UP000076837">
    <property type="component" value="Unassembled WGS sequence"/>
</dbReference>
<gene>
    <name evidence="3" type="ORF">ST47_g792</name>
</gene>
<accession>A0A163LSC0</accession>
<feature type="compositionally biased region" description="Basic residues" evidence="1">
    <location>
        <begin position="301"/>
        <end position="321"/>
    </location>
</feature>
<feature type="compositionally biased region" description="Acidic residues" evidence="1">
    <location>
        <begin position="244"/>
        <end position="254"/>
    </location>
</feature>
<feature type="region of interest" description="Disordered" evidence="1">
    <location>
        <begin position="114"/>
        <end position="135"/>
    </location>
</feature>
<feature type="compositionally biased region" description="Acidic residues" evidence="1">
    <location>
        <begin position="372"/>
        <end position="383"/>
    </location>
</feature>
<dbReference type="AlphaFoldDB" id="A0A163LSC0"/>
<feature type="region of interest" description="Disordered" evidence="1">
    <location>
        <begin position="525"/>
        <end position="566"/>
    </location>
</feature>
<feature type="compositionally biased region" description="Acidic residues" evidence="1">
    <location>
        <begin position="192"/>
        <end position="216"/>
    </location>
</feature>
<feature type="compositionally biased region" description="Basic and acidic residues" evidence="1">
    <location>
        <begin position="322"/>
        <end position="346"/>
    </location>
</feature>
<dbReference type="EMBL" id="JYNV01000037">
    <property type="protein sequence ID" value="KZM28072.1"/>
    <property type="molecule type" value="Genomic_DNA"/>
</dbReference>
<feature type="compositionally biased region" description="Basic residues" evidence="1">
    <location>
        <begin position="525"/>
        <end position="534"/>
    </location>
</feature>
<proteinExistence type="predicted"/>
<evidence type="ECO:0000313" key="3">
    <source>
        <dbReference type="EMBL" id="KZM28072.1"/>
    </source>
</evidence>
<feature type="compositionally biased region" description="Acidic residues" evidence="1">
    <location>
        <begin position="541"/>
        <end position="552"/>
    </location>
</feature>
<comment type="caution">
    <text evidence="3">The sequence shown here is derived from an EMBL/GenBank/DDBJ whole genome shotgun (WGS) entry which is preliminary data.</text>
</comment>
<name>A0A163LSC0_DIDRA</name>
<feature type="compositionally biased region" description="Low complexity" evidence="1">
    <location>
        <begin position="232"/>
        <end position="243"/>
    </location>
</feature>
<sequence>MRLRLTIQRNGLPVVNILWSVPDTNSTSAYTITRLLEDVNLIVPLEAEHWGLEHYVVEVGGFECLHFMPVGQALKEEDNVSIRPLMRAEVRARTLTGRHQISDGGQHLVDGLPFGRPYLRQPNRPAVRIPPRKRQRLEEITNEEAAQLEMPQLEAEWTQAVDVQKQSGSATKRGSKEAAKKVQFEQSVVAMDVDEDSEEDEDDEDFAPGEESDDLDVGGSEDSNSDSDSDTDTSSASDVLTSDQDSDSDSDSESSSDSSSSDSDCDSDSDAAPEVLSSKAPTPKTIAAQPPTTSKISPPGKGKRTTQSRNARRTKTNRLKHLKEAGKLHEDADLKDLDKYDEETRLQKQGAMSEQRQAFAQPTGKRKRIEDNEPAEIAGDDSAELEKRKQEMMARFGEERSDVTVEAKEASSSKTEDATSAPSQQTEETSEYTAEKKTPERKRLRPDVSAIGRMLARQTKNLTKKPIETKEPTPEPEGSTDPDFWKSRINLSAFECWEEEYELTAPPFPFQQHWDPVSKVMREAAKKKKGKKGGKTPAPAEEPEEEEEEEEEKIFLNYDDTPNDDNPDVEIHTAIEDQLQQDIATASQEQSGLPLLPADLSTLPDLTSADIKAGAVVVCKFFGVNPVTVTPEISDFKTAIVDREGDSGAGAGTIRLRIAERDLPRKEKKFDSKGNRIYDAKDGFFMDEEEEEGLWSGMFGELLEGKLLKAA</sequence>
<feature type="compositionally biased region" description="Polar residues" evidence="1">
    <location>
        <begin position="350"/>
        <end position="360"/>
    </location>
</feature>
<evidence type="ECO:0000256" key="1">
    <source>
        <dbReference type="SAM" id="MobiDB-lite"/>
    </source>
</evidence>
<protein>
    <recommendedName>
        <fullName evidence="2">DUF7357 domain-containing protein</fullName>
    </recommendedName>
</protein>
<dbReference type="STRING" id="5454.A0A163LSC0"/>
<feature type="compositionally biased region" description="Basic and acidic residues" evidence="1">
    <location>
        <begin position="384"/>
        <end position="417"/>
    </location>
</feature>
<feature type="domain" description="DUF7357" evidence="2">
    <location>
        <begin position="1"/>
        <end position="132"/>
    </location>
</feature>
<dbReference type="Pfam" id="PF24054">
    <property type="entry name" value="DUF7357"/>
    <property type="match status" value="1"/>
</dbReference>
<reference evidence="3 4" key="1">
    <citation type="journal article" date="2016" name="Sci. Rep.">
        <title>Draft genome sequencing and secretome analysis of fungal phytopathogen Ascochyta rabiei provides insight into the necrotrophic effector repertoire.</title>
        <authorList>
            <person name="Verma S."/>
            <person name="Gazara R.K."/>
            <person name="Nizam S."/>
            <person name="Parween S."/>
            <person name="Chattopadhyay D."/>
            <person name="Verma P.K."/>
        </authorList>
    </citation>
    <scope>NUCLEOTIDE SEQUENCE [LARGE SCALE GENOMIC DNA]</scope>
    <source>
        <strain evidence="3 4">ArDII</strain>
    </source>
</reference>
<feature type="compositionally biased region" description="Polar residues" evidence="1">
    <location>
        <begin position="418"/>
        <end position="427"/>
    </location>
</feature>
<dbReference type="OrthoDB" id="5368821at2759"/>